<organism evidence="9 10">
    <name type="scientific">Rasamsonia emersonii (strain ATCC 16479 / CBS 393.64 / IMI 116815)</name>
    <dbReference type="NCBI Taxonomy" id="1408163"/>
    <lineage>
        <taxon>Eukaryota</taxon>
        <taxon>Fungi</taxon>
        <taxon>Dikarya</taxon>
        <taxon>Ascomycota</taxon>
        <taxon>Pezizomycotina</taxon>
        <taxon>Eurotiomycetes</taxon>
        <taxon>Eurotiomycetidae</taxon>
        <taxon>Eurotiales</taxon>
        <taxon>Trichocomaceae</taxon>
        <taxon>Rasamsonia</taxon>
    </lineage>
</organism>
<gene>
    <name evidence="9" type="ORF">T310_9581</name>
</gene>
<feature type="compositionally biased region" description="Polar residues" evidence="6">
    <location>
        <begin position="298"/>
        <end position="309"/>
    </location>
</feature>
<dbReference type="Proteomes" id="UP000053958">
    <property type="component" value="Unassembled WGS sequence"/>
</dbReference>
<protein>
    <recommendedName>
        <fullName evidence="8">Rhodopsin domain-containing protein</fullName>
    </recommendedName>
</protein>
<feature type="transmembrane region" description="Helical" evidence="7">
    <location>
        <begin position="32"/>
        <end position="55"/>
    </location>
</feature>
<proteinExistence type="inferred from homology"/>
<keyword evidence="3 7" id="KW-1133">Transmembrane helix</keyword>
<dbReference type="GO" id="GO:0016020">
    <property type="term" value="C:membrane"/>
    <property type="evidence" value="ECO:0007669"/>
    <property type="project" value="UniProtKB-SubCell"/>
</dbReference>
<keyword evidence="10" id="KW-1185">Reference proteome</keyword>
<evidence type="ECO:0000256" key="6">
    <source>
        <dbReference type="SAM" id="MobiDB-lite"/>
    </source>
</evidence>
<reference evidence="9 10" key="1">
    <citation type="submission" date="2015-04" db="EMBL/GenBank/DDBJ databases">
        <authorList>
            <person name="Heijne W.H."/>
            <person name="Fedorova N.D."/>
            <person name="Nierman W.C."/>
            <person name="Vollebregt A.W."/>
            <person name="Zhao Z."/>
            <person name="Wu L."/>
            <person name="Kumar M."/>
            <person name="Stam H."/>
            <person name="van den Berg M.A."/>
            <person name="Pel H.J."/>
        </authorList>
    </citation>
    <scope>NUCLEOTIDE SEQUENCE [LARGE SCALE GENOMIC DNA]</scope>
    <source>
        <strain evidence="9 10">CBS 393.64</strain>
    </source>
</reference>
<dbReference type="PANTHER" id="PTHR33048:SF155">
    <property type="entry name" value="INTEGRAL MEMBRANE PROTEIN"/>
    <property type="match status" value="1"/>
</dbReference>
<dbReference type="AlphaFoldDB" id="A0A0F4YFQ4"/>
<evidence type="ECO:0000259" key="8">
    <source>
        <dbReference type="Pfam" id="PF20684"/>
    </source>
</evidence>
<dbReference type="InterPro" id="IPR052337">
    <property type="entry name" value="SAT4-like"/>
</dbReference>
<keyword evidence="2 7" id="KW-0812">Transmembrane</keyword>
<comment type="caution">
    <text evidence="9">The sequence shown here is derived from an EMBL/GenBank/DDBJ whole genome shotgun (WGS) entry which is preliminary data.</text>
</comment>
<evidence type="ECO:0000256" key="5">
    <source>
        <dbReference type="ARBA" id="ARBA00038359"/>
    </source>
</evidence>
<evidence type="ECO:0000313" key="10">
    <source>
        <dbReference type="Proteomes" id="UP000053958"/>
    </source>
</evidence>
<dbReference type="STRING" id="1408163.A0A0F4YFQ4"/>
<evidence type="ECO:0000256" key="1">
    <source>
        <dbReference type="ARBA" id="ARBA00004141"/>
    </source>
</evidence>
<comment type="subcellular location">
    <subcellularLocation>
        <location evidence="1">Membrane</location>
        <topology evidence="1">Multi-pass membrane protein</topology>
    </subcellularLocation>
</comment>
<feature type="domain" description="Rhodopsin" evidence="8">
    <location>
        <begin position="222"/>
        <end position="274"/>
    </location>
</feature>
<evidence type="ECO:0000256" key="4">
    <source>
        <dbReference type="ARBA" id="ARBA00023136"/>
    </source>
</evidence>
<feature type="transmembrane region" description="Helical" evidence="7">
    <location>
        <begin position="108"/>
        <end position="130"/>
    </location>
</feature>
<feature type="domain" description="Rhodopsin" evidence="8">
    <location>
        <begin position="14"/>
        <end position="151"/>
    </location>
</feature>
<evidence type="ECO:0000313" key="9">
    <source>
        <dbReference type="EMBL" id="KKA16761.1"/>
    </source>
</evidence>
<dbReference type="InterPro" id="IPR049326">
    <property type="entry name" value="Rhodopsin_dom_fungi"/>
</dbReference>
<dbReference type="Pfam" id="PF20684">
    <property type="entry name" value="Fung_rhodopsin"/>
    <property type="match status" value="2"/>
</dbReference>
<evidence type="ECO:0000256" key="3">
    <source>
        <dbReference type="ARBA" id="ARBA00022989"/>
    </source>
</evidence>
<name>A0A0F4YFQ4_RASE3</name>
<dbReference type="EMBL" id="LASV01000734">
    <property type="protein sequence ID" value="KKA16761.1"/>
    <property type="molecule type" value="Genomic_DNA"/>
</dbReference>
<feature type="region of interest" description="Disordered" evidence="6">
    <location>
        <begin position="298"/>
        <end position="319"/>
    </location>
</feature>
<accession>A0A0F4YFQ4</accession>
<evidence type="ECO:0000256" key="7">
    <source>
        <dbReference type="SAM" id="Phobius"/>
    </source>
</evidence>
<dbReference type="GeneID" id="25321513"/>
<sequence length="431" mass="47273">MWTFIALSTAFVGARLFTRLQLLNTIGLDDYIMAFSLVIGIVFTSLVTASAAAGTGEHASDLTTEQLSRALLFSAASFPPALLSFTVPKLGVVALLTRVMNPGPRMKAFLWIFVGGSTIFIFGCVIIMFAQCRPTRALWTPTLTGATCWSPAVLEDYSFASGGMCSRWKQHGVRKIDVTSAIGICRSVSRCVSGDGSMEAEYESQEEDWPDVYVGPGRLHSACAVSIYKSTRLTGLADRNDFTYSTVDVFLWTNIEANTIIIAACVPTMTPLIELILGRKIFSTRSARQSSAYVQSSSLVKGKSGSQPGSRGHRSRGSNQWASMATVQIENGIAGDDLESQKSILGRREDDIPLDRIARTDHVIIEMIPLLSLYRVKRTMELDLICLLHVDNTDILPILRTGYILFRTVRPFESNHHAPVGAKYQPHGTLF</sequence>
<dbReference type="RefSeq" id="XP_013323373.1">
    <property type="nucleotide sequence ID" value="XM_013467919.1"/>
</dbReference>
<feature type="transmembrane region" description="Helical" evidence="7">
    <location>
        <begin position="67"/>
        <end position="88"/>
    </location>
</feature>
<dbReference type="PANTHER" id="PTHR33048">
    <property type="entry name" value="PTH11-LIKE INTEGRAL MEMBRANE PROTEIN (AFU_ORTHOLOGUE AFUA_5G11245)"/>
    <property type="match status" value="1"/>
</dbReference>
<dbReference type="OrthoDB" id="4217837at2759"/>
<comment type="similarity">
    <text evidence="5">Belongs to the SAT4 family.</text>
</comment>
<evidence type="ECO:0000256" key="2">
    <source>
        <dbReference type="ARBA" id="ARBA00022692"/>
    </source>
</evidence>
<keyword evidence="4 7" id="KW-0472">Membrane</keyword>